<feature type="region of interest" description="Disordered" evidence="1">
    <location>
        <begin position="429"/>
        <end position="649"/>
    </location>
</feature>
<accession>A0A4Q1BWC3</accession>
<dbReference type="InParanoid" id="A0A4Q1BWC3"/>
<dbReference type="OrthoDB" id="276685at2759"/>
<feature type="region of interest" description="Disordered" evidence="1">
    <location>
        <begin position="1"/>
        <end position="21"/>
    </location>
</feature>
<proteinExistence type="predicted"/>
<dbReference type="Proteomes" id="UP000289152">
    <property type="component" value="Unassembled WGS sequence"/>
</dbReference>
<keyword evidence="3" id="KW-1185">Reference proteome</keyword>
<feature type="compositionally biased region" description="Low complexity" evidence="1">
    <location>
        <begin position="57"/>
        <end position="74"/>
    </location>
</feature>
<feature type="compositionally biased region" description="Low complexity" evidence="1">
    <location>
        <begin position="84"/>
        <end position="93"/>
    </location>
</feature>
<evidence type="ECO:0000313" key="3">
    <source>
        <dbReference type="Proteomes" id="UP000289152"/>
    </source>
</evidence>
<feature type="compositionally biased region" description="Basic and acidic residues" evidence="1">
    <location>
        <begin position="455"/>
        <end position="468"/>
    </location>
</feature>
<dbReference type="EMBL" id="SDIL01000001">
    <property type="protein sequence ID" value="RXK42471.1"/>
    <property type="molecule type" value="Genomic_DNA"/>
</dbReference>
<feature type="compositionally biased region" description="Low complexity" evidence="1">
    <location>
        <begin position="122"/>
        <end position="144"/>
    </location>
</feature>
<dbReference type="VEuPathDB" id="FungiDB:TREMEDRAFT_58942"/>
<evidence type="ECO:0000313" key="2">
    <source>
        <dbReference type="EMBL" id="RXK42471.1"/>
    </source>
</evidence>
<dbReference type="AlphaFoldDB" id="A0A4Q1BWC3"/>
<dbReference type="OMA" id="HEMIYSK"/>
<feature type="compositionally biased region" description="Polar residues" evidence="1">
    <location>
        <begin position="506"/>
        <end position="519"/>
    </location>
</feature>
<feature type="compositionally biased region" description="Basic and acidic residues" evidence="1">
    <location>
        <begin position="429"/>
        <end position="443"/>
    </location>
</feature>
<name>A0A4Q1BWC3_TREME</name>
<feature type="region of interest" description="Disordered" evidence="1">
    <location>
        <begin position="235"/>
        <end position="355"/>
    </location>
</feature>
<feature type="compositionally biased region" description="Polar residues" evidence="1">
    <location>
        <begin position="252"/>
        <end position="261"/>
    </location>
</feature>
<feature type="region of interest" description="Disordered" evidence="1">
    <location>
        <begin position="57"/>
        <end position="198"/>
    </location>
</feature>
<reference evidence="2 3" key="1">
    <citation type="submission" date="2016-06" db="EMBL/GenBank/DDBJ databases">
        <title>Evolution of pathogenesis and genome organization in the Tremellales.</title>
        <authorList>
            <person name="Cuomo C."/>
            <person name="Litvintseva A."/>
            <person name="Heitman J."/>
            <person name="Chen Y."/>
            <person name="Sun S."/>
            <person name="Springer D."/>
            <person name="Dromer F."/>
            <person name="Young S."/>
            <person name="Zeng Q."/>
            <person name="Chapman S."/>
            <person name="Gujja S."/>
            <person name="Saif S."/>
            <person name="Birren B."/>
        </authorList>
    </citation>
    <scope>NUCLEOTIDE SEQUENCE [LARGE SCALE GENOMIC DNA]</scope>
    <source>
        <strain evidence="2 3">ATCC 28783</strain>
    </source>
</reference>
<feature type="compositionally biased region" description="Polar residues" evidence="1">
    <location>
        <begin position="343"/>
        <end position="352"/>
    </location>
</feature>
<protein>
    <submittedName>
        <fullName evidence="2">Uncharacterized protein</fullName>
    </submittedName>
</protein>
<feature type="compositionally biased region" description="Low complexity" evidence="1">
    <location>
        <begin position="330"/>
        <end position="341"/>
    </location>
</feature>
<feature type="compositionally biased region" description="Low complexity" evidence="1">
    <location>
        <begin position="591"/>
        <end position="606"/>
    </location>
</feature>
<feature type="compositionally biased region" description="Pro residues" evidence="1">
    <location>
        <begin position="155"/>
        <end position="169"/>
    </location>
</feature>
<gene>
    <name evidence="2" type="ORF">M231_00025</name>
</gene>
<evidence type="ECO:0000256" key="1">
    <source>
        <dbReference type="SAM" id="MobiDB-lite"/>
    </source>
</evidence>
<comment type="caution">
    <text evidence="2">The sequence shown here is derived from an EMBL/GenBank/DDBJ whole genome shotgun (WGS) entry which is preliminary data.</text>
</comment>
<sequence length="649" mass="69219">MAVAMAHVSQIPVPSPPYTSRAKVQGWEDQIVPTLKRRLEAESAYISHRLSTHSFADAESSSSYSTTAPATSLAFPRPTSPEYQPQQGPSSPRQRLKSTPLSLATKLPTPTGDDVRPRPTRRPSASPSSTSSSPNPSQIPSRIPTRPRSKSQLGPRPPRNTSTPPPPLPSHSSPSRPLARTPSASPGASPGGRVSPDLNLTIREGFIKNELPPFKLHREEAMRIAEKGHELLDDDWDAASIDDMSPDADSSFPPNQRSSMEIDQGRETRKRASSMAGSTGPVPDRYKASQLPRLVGQKGVGLGQPGRKAGPSGTSRAVTQARLRNAPLNSSTGSGARSASANVLGSSTSSAQGIGGSRLGVAAHFIPPENSYTPPKGQRWDDVVLPTVAKKLGLVGDSEDYMEGGEGDLAVEWDKDGIPVRWVKVVARDKDRDRLEVSTKPLDEPPTPLSSSFESPDHPLRHTSPERIRPKHSGSFTPIRTTHGPHTSFDPPLSPAPFSSLGPSIHQHSPSEHTTSSGISRKPSLLKKTPTPQSSLNTLRGAAGAFSGGRGGMGEFEMFSNPRPSPKPGTNYGQSGYGRPSSTSGRGGSGVYSQGPWPTPSTPGTTHQLHEMIYSKNHRREGTYGQSLVQGQGQEGGREKNRGCGCVIM</sequence>
<organism evidence="2 3">
    <name type="scientific">Tremella mesenterica</name>
    <name type="common">Jelly fungus</name>
    <dbReference type="NCBI Taxonomy" id="5217"/>
    <lineage>
        <taxon>Eukaryota</taxon>
        <taxon>Fungi</taxon>
        <taxon>Dikarya</taxon>
        <taxon>Basidiomycota</taxon>
        <taxon>Agaricomycotina</taxon>
        <taxon>Tremellomycetes</taxon>
        <taxon>Tremellales</taxon>
        <taxon>Tremellaceae</taxon>
        <taxon>Tremella</taxon>
    </lineage>
</organism>